<keyword evidence="1" id="KW-1133">Transmembrane helix</keyword>
<name>A0A2N5HAS0_9BACI</name>
<dbReference type="Proteomes" id="UP000234950">
    <property type="component" value="Unassembled WGS sequence"/>
</dbReference>
<feature type="transmembrane region" description="Helical" evidence="1">
    <location>
        <begin position="6"/>
        <end position="27"/>
    </location>
</feature>
<keyword evidence="1" id="KW-0812">Transmembrane</keyword>
<evidence type="ECO:0000313" key="2">
    <source>
        <dbReference type="EMBL" id="PLS02598.1"/>
    </source>
</evidence>
<sequence>MTVETLAKVLLGLCGLFLLIGIIYMVFFA</sequence>
<proteinExistence type="predicted"/>
<dbReference type="EMBL" id="PGVE01000069">
    <property type="protein sequence ID" value="PLS02598.1"/>
    <property type="molecule type" value="Genomic_DNA"/>
</dbReference>
<evidence type="ECO:0000313" key="3">
    <source>
        <dbReference type="Proteomes" id="UP000234950"/>
    </source>
</evidence>
<accession>A0A2N5HAS0</accession>
<reference evidence="2 3" key="1">
    <citation type="submission" date="2017-11" db="EMBL/GenBank/DDBJ databases">
        <title>Comparitive Functional Genomics of Dry Heat Resistant strains isolated from the Viking Spacecraft.</title>
        <authorList>
            <person name="Seuylemezian A."/>
            <person name="Cooper K."/>
            <person name="Vaishampayan P."/>
        </authorList>
    </citation>
    <scope>NUCLEOTIDE SEQUENCE [LARGE SCALE GENOMIC DNA]</scope>
    <source>
        <strain evidence="2 3">V32-6</strain>
    </source>
</reference>
<protein>
    <submittedName>
        <fullName evidence="2">Uncharacterized protein</fullName>
    </submittedName>
</protein>
<gene>
    <name evidence="2" type="ORF">CVD27_18860</name>
</gene>
<evidence type="ECO:0000256" key="1">
    <source>
        <dbReference type="SAM" id="Phobius"/>
    </source>
</evidence>
<dbReference type="AlphaFoldDB" id="A0A2N5HAS0"/>
<organism evidence="2 3">
    <name type="scientific">Neobacillus cucumis</name>
    <dbReference type="NCBI Taxonomy" id="1740721"/>
    <lineage>
        <taxon>Bacteria</taxon>
        <taxon>Bacillati</taxon>
        <taxon>Bacillota</taxon>
        <taxon>Bacilli</taxon>
        <taxon>Bacillales</taxon>
        <taxon>Bacillaceae</taxon>
        <taxon>Neobacillus</taxon>
    </lineage>
</organism>
<keyword evidence="3" id="KW-1185">Reference proteome</keyword>
<comment type="caution">
    <text evidence="2">The sequence shown here is derived from an EMBL/GenBank/DDBJ whole genome shotgun (WGS) entry which is preliminary data.</text>
</comment>
<keyword evidence="1" id="KW-0472">Membrane</keyword>